<name>A0A7Y6NIE6_9GAMM</name>
<gene>
    <name evidence="3" type="ORF">HU668_21815</name>
</gene>
<reference evidence="3 4" key="1">
    <citation type="submission" date="2020-05" db="EMBL/GenBank/DDBJ databases">
        <title>Whole Genome Sequences of Enterobacteriales Associated with the International Space Station.</title>
        <authorList>
            <person name="Bharadwaj A."/>
            <person name="Daudu R."/>
            <person name="Singh N."/>
            <person name="Wood J."/>
            <person name="Debieu M."/>
            <person name="Mason C."/>
            <person name="Wang C."/>
            <person name="Venkateswaran K."/>
        </authorList>
    </citation>
    <scope>NUCLEOTIDE SEQUENCE [LARGE SCALE GENOMIC DNA]</scope>
    <source>
        <strain evidence="3 4">IF5SW-B1</strain>
    </source>
</reference>
<sequence length="166" mass="18694">MENSDFFDIKRELLFVETAEEVESLIAQGADVNGVMGKVFPLALAANVEVAKALIENGADVNIKNKDGENALFLNKNVDVLRFLAEKGIKINHLNKNGENALFHTSDIRVVKTLIKLGCSPFIKNNDGFTHECKIKEQDKHEYDSFIFLLKQMIKKRMEQDALQLA</sequence>
<dbReference type="Gene3D" id="1.25.40.20">
    <property type="entry name" value="Ankyrin repeat-containing domain"/>
    <property type="match status" value="1"/>
</dbReference>
<dbReference type="PANTHER" id="PTHR24189:SF50">
    <property type="entry name" value="ANKYRIN REPEAT AND SOCS BOX PROTEIN 2"/>
    <property type="match status" value="1"/>
</dbReference>
<accession>A0A7Y6NIE6</accession>
<organism evidence="3 4">
    <name type="scientific">Pantoea brenneri</name>
    <dbReference type="NCBI Taxonomy" id="472694"/>
    <lineage>
        <taxon>Bacteria</taxon>
        <taxon>Pseudomonadati</taxon>
        <taxon>Pseudomonadota</taxon>
        <taxon>Gammaproteobacteria</taxon>
        <taxon>Enterobacterales</taxon>
        <taxon>Erwiniaceae</taxon>
        <taxon>Pantoea</taxon>
    </lineage>
</organism>
<dbReference type="Pfam" id="PF12796">
    <property type="entry name" value="Ank_2"/>
    <property type="match status" value="1"/>
</dbReference>
<dbReference type="PANTHER" id="PTHR24189">
    <property type="entry name" value="MYOTROPHIN"/>
    <property type="match status" value="1"/>
</dbReference>
<dbReference type="EMBL" id="JABWPM010000041">
    <property type="protein sequence ID" value="NUY99079.1"/>
    <property type="molecule type" value="Genomic_DNA"/>
</dbReference>
<dbReference type="Proteomes" id="UP000566985">
    <property type="component" value="Unassembled WGS sequence"/>
</dbReference>
<dbReference type="InterPro" id="IPR036770">
    <property type="entry name" value="Ankyrin_rpt-contain_sf"/>
</dbReference>
<dbReference type="InterPro" id="IPR050745">
    <property type="entry name" value="Multifunctional_regulatory"/>
</dbReference>
<proteinExistence type="predicted"/>
<evidence type="ECO:0000313" key="4">
    <source>
        <dbReference type="Proteomes" id="UP000566985"/>
    </source>
</evidence>
<dbReference type="SUPFAM" id="SSF48403">
    <property type="entry name" value="Ankyrin repeat"/>
    <property type="match status" value="1"/>
</dbReference>
<evidence type="ECO:0000256" key="1">
    <source>
        <dbReference type="ARBA" id="ARBA00022737"/>
    </source>
</evidence>
<keyword evidence="2" id="KW-0040">ANK repeat</keyword>
<evidence type="ECO:0000313" key="3">
    <source>
        <dbReference type="EMBL" id="NUY99079.1"/>
    </source>
</evidence>
<dbReference type="GeneID" id="57347824"/>
<dbReference type="RefSeq" id="WP_069729773.1">
    <property type="nucleotide sequence ID" value="NZ_JABWPE010000041.1"/>
</dbReference>
<dbReference type="InterPro" id="IPR002110">
    <property type="entry name" value="Ankyrin_rpt"/>
</dbReference>
<comment type="caution">
    <text evidence="3">The sequence shown here is derived from an EMBL/GenBank/DDBJ whole genome shotgun (WGS) entry which is preliminary data.</text>
</comment>
<protein>
    <submittedName>
        <fullName evidence="3">Ankyrin repeat domain-containing protein</fullName>
    </submittedName>
</protein>
<evidence type="ECO:0000256" key="2">
    <source>
        <dbReference type="ARBA" id="ARBA00023043"/>
    </source>
</evidence>
<keyword evidence="1" id="KW-0677">Repeat</keyword>
<dbReference type="AlphaFoldDB" id="A0A7Y6NIE6"/>